<sequence length="917" mass="104171">MKANEILNSERQRLEAQHDGRENWRLWGPYLAERAWGTVREDYSADGNAWGYLDHDQARARTYRWNEDGMGGICDEKQRLCFALALWNGEDPILKERAFGLTGNQGNHGEDVKEYYFYLDATPSHSYLRYLYKYPQAAYPYAQLVAENGRRSRQDPPFNLLDTGVFNEQRYWDVEVRYAKASPEEIHIRIIASNRGPQAATLHILPTLWFRNTWSWGAGVDDWGAPKAVSKPLLAAVPAPSGAQWAVRADDETLGAYFLYGRQQAEPLYTENESNAERLWNHPNATPYVKDAFHRYVVNGELAAVNPARTGTRFAAWHVLTAAAGETVSIELTLVRGELQAPFDQEEEVFVQREAEATIFYEDLQPHCSGEDARILRQSLAGMIWSKQFFHFDVARWQDGDQLPPPANRKHGRNRTWRHMKAADVISMPDKWEYPWFAAWDLAFHCAALALVDVDFAKDQIELLLKETYLHPNGQIPAYEWAFSDVNPPVLAMAALKVFRTERVQRGKADLNFLARVTHKMLMNYTWWLNRKDAEGNNVFEGGFLGLDNISVYDRSQPLPAGYSLKQADSTGWMAMFALNMTVMALELAAEMHDYEDVAIQCYEQFMAIANSIAGHSQTGLSLWDDEDQFFKDLVVGPDGQSRHIDVFSWVGLIPLFAVEVIDQRLLKNVPRFHAALVGHYRGTFNGHKVAHCPIQSNVREEHLLSLLGPARLKAVLRRVLDESQFLSPFGVRSVSRVHAEQCDLGTLPGIGQALIEYVPGESNSGLFGGNSNWRGPIWMPTNYVLVQAIEKFHRYYGDSFLVPAPCCEGGQSTLKEAAKLISERLVNIFRRTPDGRLPAFPAGSPFHGDPHWRDLLLFHEYFHGDTGQGLGAMHQTGWTGLVANLVERRYRIDIPAFWRQQLEAVEARQPETAEQV</sequence>
<evidence type="ECO:0000313" key="3">
    <source>
        <dbReference type="Proteomes" id="UP000021315"/>
    </source>
</evidence>
<evidence type="ECO:0000259" key="1">
    <source>
        <dbReference type="Pfam" id="PF22422"/>
    </source>
</evidence>
<dbReference type="GO" id="GO:0009311">
    <property type="term" value="P:oligosaccharide metabolic process"/>
    <property type="evidence" value="ECO:0007669"/>
    <property type="project" value="InterPro"/>
</dbReference>
<dbReference type="Proteomes" id="UP000021315">
    <property type="component" value="Unassembled WGS sequence"/>
</dbReference>
<feature type="domain" description="Mannosylglycerate hydrolase MGH1-like glycoside hydrolase" evidence="1">
    <location>
        <begin position="434"/>
        <end position="658"/>
    </location>
</feature>
<name>A0A080M2W4_9PROT</name>
<organism evidence="2 3">
    <name type="scientific">Candidatus Accumulibacter cognatus</name>
    <dbReference type="NCBI Taxonomy" id="2954383"/>
    <lineage>
        <taxon>Bacteria</taxon>
        <taxon>Pseudomonadati</taxon>
        <taxon>Pseudomonadota</taxon>
        <taxon>Betaproteobacteria</taxon>
        <taxon>Candidatus Accumulibacter</taxon>
    </lineage>
</organism>
<comment type="caution">
    <text evidence="2">The sequence shown here is derived from an EMBL/GenBank/DDBJ whole genome shotgun (WGS) entry which is preliminary data.</text>
</comment>
<protein>
    <recommendedName>
        <fullName evidence="1">Mannosylglycerate hydrolase MGH1-like glycoside hydrolase domain-containing protein</fullName>
    </recommendedName>
</protein>
<dbReference type="PANTHER" id="PTHR10412:SF10">
    <property type="entry name" value="GLYCOSYL HYDROLASE FAMILY 63 C-TERMINAL DOMAIN-CONTAINING PROTEIN"/>
    <property type="match status" value="1"/>
</dbReference>
<dbReference type="RefSeq" id="WP_273704769.1">
    <property type="nucleotide sequence ID" value="NZ_JDST02000082.1"/>
</dbReference>
<dbReference type="InterPro" id="IPR012341">
    <property type="entry name" value="6hp_glycosidase-like_sf"/>
</dbReference>
<gene>
    <name evidence="2" type="ORF">AW06_003390</name>
</gene>
<dbReference type="STRING" id="1453999.AW06_003390"/>
<dbReference type="SUPFAM" id="SSF48208">
    <property type="entry name" value="Six-hairpin glycosidases"/>
    <property type="match status" value="1"/>
</dbReference>
<keyword evidence="3" id="KW-1185">Reference proteome</keyword>
<dbReference type="Gene3D" id="1.50.10.10">
    <property type="match status" value="1"/>
</dbReference>
<proteinExistence type="predicted"/>
<dbReference type="InterPro" id="IPR004888">
    <property type="entry name" value="Glycoside_hydrolase_63"/>
</dbReference>
<dbReference type="InterPro" id="IPR008928">
    <property type="entry name" value="6-hairpin_glycosidase_sf"/>
</dbReference>
<accession>A0A080M2W4</accession>
<dbReference type="PANTHER" id="PTHR10412">
    <property type="entry name" value="MANNOSYL-OLIGOSACCHARIDE GLUCOSIDASE"/>
    <property type="match status" value="1"/>
</dbReference>
<dbReference type="InterPro" id="IPR054491">
    <property type="entry name" value="MGH1-like_GH"/>
</dbReference>
<dbReference type="GO" id="GO:0004573">
    <property type="term" value="F:Glc3Man9GlcNAc2 oligosaccharide glucosidase activity"/>
    <property type="evidence" value="ECO:0007669"/>
    <property type="project" value="InterPro"/>
</dbReference>
<evidence type="ECO:0000313" key="2">
    <source>
        <dbReference type="EMBL" id="KFB75558.1"/>
    </source>
</evidence>
<dbReference type="Pfam" id="PF22422">
    <property type="entry name" value="MGH1-like_GH"/>
    <property type="match status" value="1"/>
</dbReference>
<dbReference type="EMBL" id="JDST02000082">
    <property type="protein sequence ID" value="KFB75558.1"/>
    <property type="molecule type" value="Genomic_DNA"/>
</dbReference>
<dbReference type="AlphaFoldDB" id="A0A080M2W4"/>
<reference evidence="2" key="1">
    <citation type="submission" date="2014-02" db="EMBL/GenBank/DDBJ databases">
        <title>Expanding our view of genomic diversity in Candidatus Accumulibacter clades.</title>
        <authorList>
            <person name="Skennerton C.T."/>
            <person name="Barr J.J."/>
            <person name="Slater F.R."/>
            <person name="Bond P.L."/>
            <person name="Tyson G.W."/>
        </authorList>
    </citation>
    <scope>NUCLEOTIDE SEQUENCE [LARGE SCALE GENOMIC DNA]</scope>
</reference>